<dbReference type="Proteomes" id="UP000308133">
    <property type="component" value="Unassembled WGS sequence"/>
</dbReference>
<feature type="region of interest" description="Disordered" evidence="1">
    <location>
        <begin position="1"/>
        <end position="27"/>
    </location>
</feature>
<reference evidence="2 3" key="1">
    <citation type="submission" date="2018-02" db="EMBL/GenBank/DDBJ databases">
        <title>Draft genome sequences of Elsinoe sp., causing black scab on jojoba.</title>
        <authorList>
            <person name="Stodart B."/>
            <person name="Jeffress S."/>
            <person name="Ash G."/>
            <person name="Arun Chinnappa K."/>
        </authorList>
    </citation>
    <scope>NUCLEOTIDE SEQUENCE [LARGE SCALE GENOMIC DNA]</scope>
    <source>
        <strain evidence="2 3">Hillstone_2</strain>
    </source>
</reference>
<proteinExistence type="predicted"/>
<dbReference type="GO" id="GO:0003729">
    <property type="term" value="F:mRNA binding"/>
    <property type="evidence" value="ECO:0007669"/>
    <property type="project" value="InterPro"/>
</dbReference>
<dbReference type="EMBL" id="PTQR01000039">
    <property type="protein sequence ID" value="TKX24429.1"/>
    <property type="molecule type" value="Genomic_DNA"/>
</dbReference>
<gene>
    <name evidence="2" type="ORF">C1H76_3035</name>
</gene>
<accession>A0A4U7B124</accession>
<feature type="compositionally biased region" description="Acidic residues" evidence="1">
    <location>
        <begin position="15"/>
        <end position="24"/>
    </location>
</feature>
<comment type="caution">
    <text evidence="2">The sequence shown here is derived from an EMBL/GenBank/DDBJ whole genome shotgun (WGS) entry which is preliminary data.</text>
</comment>
<name>A0A4U7B124_9PEZI</name>
<evidence type="ECO:0000313" key="3">
    <source>
        <dbReference type="Proteomes" id="UP000308133"/>
    </source>
</evidence>
<evidence type="ECO:0000256" key="1">
    <source>
        <dbReference type="SAM" id="MobiDB-lite"/>
    </source>
</evidence>
<protein>
    <submittedName>
        <fullName evidence="2">Uncharacterized protein</fullName>
    </submittedName>
</protein>
<dbReference type="PANTHER" id="PTHR40788:SF1">
    <property type="entry name" value="IPA PROTEIN"/>
    <property type="match status" value="1"/>
</dbReference>
<dbReference type="PANTHER" id="PTHR40788">
    <property type="entry name" value="CLR5 DOMAIN-CONTAINING PROTEIN-RELATED"/>
    <property type="match status" value="1"/>
</dbReference>
<organism evidence="2 3">
    <name type="scientific">Elsinoe australis</name>
    <dbReference type="NCBI Taxonomy" id="40998"/>
    <lineage>
        <taxon>Eukaryota</taxon>
        <taxon>Fungi</taxon>
        <taxon>Dikarya</taxon>
        <taxon>Ascomycota</taxon>
        <taxon>Pezizomycotina</taxon>
        <taxon>Dothideomycetes</taxon>
        <taxon>Dothideomycetidae</taxon>
        <taxon>Myriangiales</taxon>
        <taxon>Elsinoaceae</taxon>
        <taxon>Elsinoe</taxon>
    </lineage>
</organism>
<sequence length="908" mass="104662">MKDKSKDPNGTLVDSTDDSTDDSSGDTMDQRLWKIRSTLMRVKRPERVCAIRGRTLTSIKGKVLDSRRPPKRPFDCEGDQCDVCFQQFFPAAVIVTDKQAQSMISTLVNGIMDDLAYLRNAISQHGPNIASRWRNKSKAKRTDLLSQHTSLFPQKWGALHLLDAHSENSPDRQFMIDTVTKSAKDSDKLVMTYLSNHIHKFLLDFMAKSEWRDTWLLPYLDIETLAEDPARLLGLFHQRARYHPSEWVGFDNTQLVLSEHLAVLNPTFNKNCVVLKATGYGSLVPWDAEKAHRWQIVGFNKAHHLFTAQAAMMRFLAKMVCQLVPTSVVIEPFELADPPTSPVFDLLHLSKDRPTSTLRSHYVEQPFRSPPRCKPEQMLNDVRTRWRAAADELELLQIDPAYLQLRVRELASGSYFMHVGATEKWNWFTDEIILNALRRETYWRQLVWECENLVRAYHLSDSSAEQTHPSEYDVMLYVVLDCCVELLALQIEMLQFGLPFQKGFENNYDFESYVDTKTGARQPRVIRSDYFVKDPLFWSLSCIGFDDYRPFTLDPVFNLRVLDDYITNAAKGDKGRLNQQTYDQIGDIAVVDEIRFSVRCDTTRCQKITSAMRKEIMRHPQRINYIKKIQKVSFVQINLGLRGSLCDASSGPLWPTGPKNEEWLAKADQYRANTSRFWARLRTHYKSGLIKAGFSEDFIRTEIDNVSADQSRAFSVELEAERSEILRRVHMTNTAKSVRPSQRDYSPLWLDPVYTHKENAPILSPLVPKVKTRRAASKTDDSLIETHEDMDEAQKSPKHVDVAKENLLVFKQMFPNGVEHFSRRLSWQHFCKAMVDAGFSLHQGSGSSVCFKQTTKTNEDLDGDSEGSIVFHRPHPHSSIDPVMLRSMGKRMSKWFGWHRELFVERNN</sequence>
<dbReference type="AlphaFoldDB" id="A0A4U7B124"/>
<evidence type="ECO:0000313" key="2">
    <source>
        <dbReference type="EMBL" id="TKX24429.1"/>
    </source>
</evidence>